<dbReference type="GO" id="GO:0005886">
    <property type="term" value="C:plasma membrane"/>
    <property type="evidence" value="ECO:0007669"/>
    <property type="project" value="UniProtKB-SubCell"/>
</dbReference>
<dbReference type="Pfam" id="PF00528">
    <property type="entry name" value="BPD_transp_1"/>
    <property type="match status" value="1"/>
</dbReference>
<feature type="domain" description="ABC transmembrane type-1" evidence="8">
    <location>
        <begin position="85"/>
        <end position="296"/>
    </location>
</feature>
<evidence type="ECO:0000259" key="8">
    <source>
        <dbReference type="PROSITE" id="PS50928"/>
    </source>
</evidence>
<dbReference type="PANTHER" id="PTHR30193:SF1">
    <property type="entry name" value="ABC TRANSPORTER PERMEASE PROTEIN YESP-RELATED"/>
    <property type="match status" value="1"/>
</dbReference>
<dbReference type="SUPFAM" id="SSF161098">
    <property type="entry name" value="MetI-like"/>
    <property type="match status" value="1"/>
</dbReference>
<evidence type="ECO:0000256" key="5">
    <source>
        <dbReference type="ARBA" id="ARBA00022989"/>
    </source>
</evidence>
<dbReference type="InterPro" id="IPR051393">
    <property type="entry name" value="ABC_transporter_permease"/>
</dbReference>
<feature type="transmembrane region" description="Helical" evidence="7">
    <location>
        <begin position="91"/>
        <end position="110"/>
    </location>
</feature>
<keyword evidence="4 7" id="KW-0812">Transmembrane</keyword>
<gene>
    <name evidence="9" type="primary">lacF_4</name>
    <name evidence="9" type="ORF">CAFE_12180</name>
</gene>
<dbReference type="InterPro" id="IPR000515">
    <property type="entry name" value="MetI-like"/>
</dbReference>
<accession>A0A6N8HXI0</accession>
<keyword evidence="10" id="KW-1185">Reference proteome</keyword>
<feature type="transmembrane region" description="Helical" evidence="7">
    <location>
        <begin position="277"/>
        <end position="297"/>
    </location>
</feature>
<name>A0A6N8HXI0_9FIRM</name>
<dbReference type="Gene3D" id="1.10.3720.10">
    <property type="entry name" value="MetI-like"/>
    <property type="match status" value="1"/>
</dbReference>
<evidence type="ECO:0000256" key="7">
    <source>
        <dbReference type="RuleBase" id="RU363032"/>
    </source>
</evidence>
<proteinExistence type="inferred from homology"/>
<comment type="caution">
    <text evidence="9">The sequence shown here is derived from an EMBL/GenBank/DDBJ whole genome shotgun (WGS) entry which is preliminary data.</text>
</comment>
<dbReference type="PROSITE" id="PS50928">
    <property type="entry name" value="ABC_TM1"/>
    <property type="match status" value="1"/>
</dbReference>
<evidence type="ECO:0000256" key="4">
    <source>
        <dbReference type="ARBA" id="ARBA00022692"/>
    </source>
</evidence>
<dbReference type="CDD" id="cd06261">
    <property type="entry name" value="TM_PBP2"/>
    <property type="match status" value="1"/>
</dbReference>
<dbReference type="SUPFAM" id="SSF160964">
    <property type="entry name" value="MalF N-terminal region-like"/>
    <property type="match status" value="1"/>
</dbReference>
<dbReference type="InterPro" id="IPR035906">
    <property type="entry name" value="MetI-like_sf"/>
</dbReference>
<dbReference type="AlphaFoldDB" id="A0A6N8HXI0"/>
<protein>
    <submittedName>
        <fullName evidence="9">Lactose transport system permease protein LacF</fullName>
    </submittedName>
</protein>
<sequence length="316" mass="36051">MEATASDNKRSQKKTKSARKLGESRFHGLLYVAPWCIGFLLFTLYPFITSFYLSFTRFNLVTDPKWVGLANYIRLFQDPIFKKSISVLFEYVVMEVPLKIVFSLLIAMILNMKIRGINFFRTAYYIPSILGSNVAIAVLWKFIFQSNGLANQVLAAFGVPPVGWFGEQFPALMTIALLRVWEFGSTMVIFLAGLQSVPGELYEAASVDGCSKIRQFFKITVPLLSPTIFYNLVMQLIMAFQEFNGPYLITSGGPQHGTYLLSMYIYDQTFKSYKMGYAAAMSWILFVIILVFTLLVFRYSKYWVFYNDDGKGNDNA</sequence>
<reference evidence="9 10" key="1">
    <citation type="submission" date="2019-09" db="EMBL/GenBank/DDBJ databases">
        <title>Genome sequence of Clostridium sp. EA1.</title>
        <authorList>
            <person name="Poehlein A."/>
            <person name="Bengelsdorf F.R."/>
            <person name="Daniel R."/>
        </authorList>
    </citation>
    <scope>NUCLEOTIDE SEQUENCE [LARGE SCALE GENOMIC DNA]</scope>
    <source>
        <strain evidence="9 10">EA1</strain>
    </source>
</reference>
<evidence type="ECO:0000313" key="10">
    <source>
        <dbReference type="Proteomes" id="UP000469440"/>
    </source>
</evidence>
<feature type="transmembrane region" description="Helical" evidence="7">
    <location>
        <begin position="122"/>
        <end position="143"/>
    </location>
</feature>
<dbReference type="RefSeq" id="WP_083210128.1">
    <property type="nucleotide sequence ID" value="NZ_VWXL01000036.1"/>
</dbReference>
<evidence type="ECO:0000256" key="6">
    <source>
        <dbReference type="ARBA" id="ARBA00023136"/>
    </source>
</evidence>
<evidence type="ECO:0000256" key="2">
    <source>
        <dbReference type="ARBA" id="ARBA00022448"/>
    </source>
</evidence>
<comment type="subcellular location">
    <subcellularLocation>
        <location evidence="1 7">Cell membrane</location>
        <topology evidence="1 7">Multi-pass membrane protein</topology>
    </subcellularLocation>
</comment>
<evidence type="ECO:0000256" key="1">
    <source>
        <dbReference type="ARBA" id="ARBA00004651"/>
    </source>
</evidence>
<keyword evidence="5 7" id="KW-1133">Transmembrane helix</keyword>
<comment type="similarity">
    <text evidence="7">Belongs to the binding-protein-dependent transport system permease family.</text>
</comment>
<organism evidence="9 10">
    <name type="scientific">Caproicibacter fermentans</name>
    <dbReference type="NCBI Taxonomy" id="2576756"/>
    <lineage>
        <taxon>Bacteria</taxon>
        <taxon>Bacillati</taxon>
        <taxon>Bacillota</taxon>
        <taxon>Clostridia</taxon>
        <taxon>Eubacteriales</taxon>
        <taxon>Acutalibacteraceae</taxon>
        <taxon>Caproicibacter</taxon>
    </lineage>
</organism>
<feature type="transmembrane region" description="Helical" evidence="7">
    <location>
        <begin position="215"/>
        <end position="238"/>
    </location>
</feature>
<keyword evidence="2 7" id="KW-0813">Transport</keyword>
<dbReference type="PANTHER" id="PTHR30193">
    <property type="entry name" value="ABC TRANSPORTER PERMEASE PROTEIN"/>
    <property type="match status" value="1"/>
</dbReference>
<dbReference type="Proteomes" id="UP000469440">
    <property type="component" value="Unassembled WGS sequence"/>
</dbReference>
<dbReference type="GO" id="GO:0055085">
    <property type="term" value="P:transmembrane transport"/>
    <property type="evidence" value="ECO:0007669"/>
    <property type="project" value="InterPro"/>
</dbReference>
<feature type="transmembrane region" description="Helical" evidence="7">
    <location>
        <begin position="29"/>
        <end position="48"/>
    </location>
</feature>
<evidence type="ECO:0000313" key="9">
    <source>
        <dbReference type="EMBL" id="MVB10526.1"/>
    </source>
</evidence>
<dbReference type="EMBL" id="VWXL01000036">
    <property type="protein sequence ID" value="MVB10526.1"/>
    <property type="molecule type" value="Genomic_DNA"/>
</dbReference>
<keyword evidence="6 7" id="KW-0472">Membrane</keyword>
<keyword evidence="3" id="KW-1003">Cell membrane</keyword>
<dbReference type="OrthoDB" id="9788108at2"/>
<evidence type="ECO:0000256" key="3">
    <source>
        <dbReference type="ARBA" id="ARBA00022475"/>
    </source>
</evidence>